<evidence type="ECO:0000256" key="1">
    <source>
        <dbReference type="SAM" id="MobiDB-lite"/>
    </source>
</evidence>
<dbReference type="Proteomes" id="UP000280696">
    <property type="component" value="Unassembled WGS sequence"/>
</dbReference>
<protein>
    <submittedName>
        <fullName evidence="3">Extracellular solute-binding protein</fullName>
    </submittedName>
</protein>
<evidence type="ECO:0000256" key="2">
    <source>
        <dbReference type="SAM" id="SignalP"/>
    </source>
</evidence>
<dbReference type="SUPFAM" id="SSF53850">
    <property type="entry name" value="Periplasmic binding protein-like II"/>
    <property type="match status" value="1"/>
</dbReference>
<dbReference type="RefSeq" id="WP_120469242.1">
    <property type="nucleotide sequence ID" value="NZ_RAYQ01000009.1"/>
</dbReference>
<organism evidence="3 4">
    <name type="scientific">Parablautia intestinalis</name>
    <dbReference type="NCBI Taxonomy" id="2320100"/>
    <lineage>
        <taxon>Bacteria</taxon>
        <taxon>Bacillati</taxon>
        <taxon>Bacillota</taxon>
        <taxon>Clostridia</taxon>
        <taxon>Lachnospirales</taxon>
        <taxon>Lachnospiraceae</taxon>
        <taxon>Parablautia</taxon>
    </lineage>
</organism>
<sequence length="541" mass="60956">MKKKTVQKMLSVILAAGLLLTGCGGKTDAGAEQKSDPEQASAGTEANEAEGEETGGEKTWSEDEIITLKLFCDEVWWPYDEWSGRIPDIVTEKFGIKFEVTVPSDVNQLNMMIASGDLGDLVCSGKFTRLSDSNICYSLDELAQEYNTDLNIHSVMRFVNTADDGKLYTQMVGYSPNSVLEGWDKVVYEQAGMVIRTDIYEELGSPALNNLDDFTNLLQSVKENYPDIVPFAYNYSFTNDYIKILCGATPDEEGFVDVDGKAVPFIMDPGLERYYELMNDWYRKGYMTDENFAWTGTEDEELMISGKLFADSFYSNSEDLTNPKLEQAGADFRVQLVVDMTRGQEGAHWTQGTAGWRGLFIPRSCKDPERVLEFCKWAWSDEGQELLLWGEEGVDWNWDEDHSYPILNYDFEAPNAEDGVKYWGWMCHDGKANVLPGYGNGGSTYDARVALTEICDANPVMGMLRMGADSNEQVIMDNLKDLYMNESTNIITAKSAEECKEKYEAMLEAARNMGADQLTEWANEKYGTLKAEYDKIKDNKE</sequence>
<evidence type="ECO:0000313" key="3">
    <source>
        <dbReference type="EMBL" id="RKI91555.1"/>
    </source>
</evidence>
<keyword evidence="2" id="KW-0732">Signal</keyword>
<dbReference type="PANTHER" id="PTHR43649">
    <property type="entry name" value="ARABINOSE-BINDING PROTEIN-RELATED"/>
    <property type="match status" value="1"/>
</dbReference>
<comment type="caution">
    <text evidence="3">The sequence shown here is derived from an EMBL/GenBank/DDBJ whole genome shotgun (WGS) entry which is preliminary data.</text>
</comment>
<feature type="signal peptide" evidence="2">
    <location>
        <begin position="1"/>
        <end position="25"/>
    </location>
</feature>
<dbReference type="InterPro" id="IPR050490">
    <property type="entry name" value="Bact_solute-bd_prot1"/>
</dbReference>
<feature type="region of interest" description="Disordered" evidence="1">
    <location>
        <begin position="26"/>
        <end position="59"/>
    </location>
</feature>
<accession>A0A3A9AYU5</accession>
<dbReference type="OrthoDB" id="54751at2"/>
<feature type="chain" id="PRO_5017452550" evidence="2">
    <location>
        <begin position="26"/>
        <end position="541"/>
    </location>
</feature>
<dbReference type="EMBL" id="RAYQ01000009">
    <property type="protein sequence ID" value="RKI91555.1"/>
    <property type="molecule type" value="Genomic_DNA"/>
</dbReference>
<dbReference type="AlphaFoldDB" id="A0A3A9AYU5"/>
<dbReference type="PROSITE" id="PS51257">
    <property type="entry name" value="PROKAR_LIPOPROTEIN"/>
    <property type="match status" value="1"/>
</dbReference>
<keyword evidence="4" id="KW-1185">Reference proteome</keyword>
<dbReference type="Gene3D" id="3.40.190.10">
    <property type="entry name" value="Periplasmic binding protein-like II"/>
    <property type="match status" value="2"/>
</dbReference>
<gene>
    <name evidence="3" type="ORF">D7V94_09780</name>
</gene>
<proteinExistence type="predicted"/>
<name>A0A3A9AYU5_9FIRM</name>
<reference evidence="3 4" key="1">
    <citation type="submission" date="2018-09" db="EMBL/GenBank/DDBJ databases">
        <title>Murine metabolic-syndrome-specific gut microbial biobank.</title>
        <authorList>
            <person name="Liu C."/>
        </authorList>
    </citation>
    <scope>NUCLEOTIDE SEQUENCE [LARGE SCALE GENOMIC DNA]</scope>
    <source>
        <strain evidence="3 4">0.1xD8-82</strain>
    </source>
</reference>
<dbReference type="PANTHER" id="PTHR43649:SF12">
    <property type="entry name" value="DIACETYLCHITOBIOSE BINDING PROTEIN DASA"/>
    <property type="match status" value="1"/>
</dbReference>
<evidence type="ECO:0000313" key="4">
    <source>
        <dbReference type="Proteomes" id="UP000280696"/>
    </source>
</evidence>